<dbReference type="InterPro" id="IPR031857">
    <property type="entry name" value="Integrase_SSV1_C"/>
</dbReference>
<reference evidence="2" key="2">
    <citation type="submission" date="2021-04" db="EMBL/GenBank/DDBJ databases">
        <authorList>
            <person name="Dong X."/>
        </authorList>
    </citation>
    <scope>NUCLEOTIDE SEQUENCE</scope>
    <source>
        <strain evidence="2">LLY</strain>
    </source>
</reference>
<name>A0A9E5DCD4_9EURY</name>
<reference evidence="2" key="1">
    <citation type="journal article" date="2021" name="mSystems">
        <title>Bacteria and Archaea Synergistically Convert Glycine Betaine to Biogenic Methane in the Formosa Cold Seep of the South China Sea.</title>
        <authorList>
            <person name="Li L."/>
            <person name="Zhang W."/>
            <person name="Zhang S."/>
            <person name="Song L."/>
            <person name="Sun Q."/>
            <person name="Zhang H."/>
            <person name="Xiang H."/>
            <person name="Dong X."/>
        </authorList>
    </citation>
    <scope>NUCLEOTIDE SEQUENCE</scope>
    <source>
        <strain evidence="2">LLY</strain>
    </source>
</reference>
<dbReference type="GO" id="GO:0015074">
    <property type="term" value="P:DNA integration"/>
    <property type="evidence" value="ECO:0007669"/>
    <property type="project" value="InterPro"/>
</dbReference>
<dbReference type="Proteomes" id="UP001056766">
    <property type="component" value="Unassembled WGS sequence"/>
</dbReference>
<keyword evidence="3" id="KW-1185">Reference proteome</keyword>
<protein>
    <recommendedName>
        <fullName evidence="1">Integrase SSV1 C-terminal domain-containing protein</fullName>
    </recommendedName>
</protein>
<dbReference type="Pfam" id="PF16795">
    <property type="entry name" value="Phage_integr_3"/>
    <property type="match status" value="1"/>
</dbReference>
<comment type="caution">
    <text evidence="2">The sequence shown here is derived from an EMBL/GenBank/DDBJ whole genome shotgun (WGS) entry which is preliminary data.</text>
</comment>
<accession>A0A9E5DCD4</accession>
<evidence type="ECO:0000313" key="3">
    <source>
        <dbReference type="Proteomes" id="UP001056766"/>
    </source>
</evidence>
<dbReference type="Gene3D" id="1.10.443.10">
    <property type="entry name" value="Intergrase catalytic core"/>
    <property type="match status" value="1"/>
</dbReference>
<dbReference type="EMBL" id="JAGSOI010000031">
    <property type="protein sequence ID" value="MCM1986994.1"/>
    <property type="molecule type" value="Genomic_DNA"/>
</dbReference>
<feature type="domain" description="Integrase SSV1 C-terminal" evidence="1">
    <location>
        <begin position="103"/>
        <end position="168"/>
    </location>
</feature>
<dbReference type="InterPro" id="IPR013762">
    <property type="entry name" value="Integrase-like_cat_sf"/>
</dbReference>
<organism evidence="2 3">
    <name type="scientific">Methanococcoides seepicolus</name>
    <dbReference type="NCBI Taxonomy" id="2828780"/>
    <lineage>
        <taxon>Archaea</taxon>
        <taxon>Methanobacteriati</taxon>
        <taxon>Methanobacteriota</taxon>
        <taxon>Stenosarchaea group</taxon>
        <taxon>Methanomicrobia</taxon>
        <taxon>Methanosarcinales</taxon>
        <taxon>Methanosarcinaceae</taxon>
        <taxon>Methanococcoides</taxon>
    </lineage>
</organism>
<sequence length="202" mass="24209">MEEELEENHHACRFHLKIATRMSDKTEHDYIRYLDRHLMYVTICDRFDIVDISMTVKKGWNWYAKAVRNYINFLEEKGILSKTQAQEWKQPLRLKKYGADTWVPSVKNVQDTLESCEISEYRRFMELLLYSGIRTTEAQRILENFDEKRLHFVGAVAYYDIEWSRGSRTKRSCRQNLHRPCDTKPTSTFLRSRNISLLVGWD</sequence>
<evidence type="ECO:0000259" key="1">
    <source>
        <dbReference type="Pfam" id="PF16795"/>
    </source>
</evidence>
<dbReference type="GO" id="GO:0003677">
    <property type="term" value="F:DNA binding"/>
    <property type="evidence" value="ECO:0007669"/>
    <property type="project" value="InterPro"/>
</dbReference>
<evidence type="ECO:0000313" key="2">
    <source>
        <dbReference type="EMBL" id="MCM1986994.1"/>
    </source>
</evidence>
<gene>
    <name evidence="2" type="ORF">KDK67_08325</name>
</gene>
<dbReference type="GO" id="GO:0006310">
    <property type="term" value="P:DNA recombination"/>
    <property type="evidence" value="ECO:0007669"/>
    <property type="project" value="InterPro"/>
</dbReference>
<proteinExistence type="predicted"/>
<dbReference type="AlphaFoldDB" id="A0A9E5DCD4"/>